<dbReference type="GO" id="GO:0009966">
    <property type="term" value="P:regulation of signal transduction"/>
    <property type="evidence" value="ECO:0007669"/>
    <property type="project" value="InterPro"/>
</dbReference>
<dbReference type="AlphaFoldDB" id="A0A0K9P851"/>
<proteinExistence type="inferred from homology"/>
<dbReference type="GO" id="GO:0035303">
    <property type="term" value="P:regulation of dephosphorylation"/>
    <property type="evidence" value="ECO:0000318"/>
    <property type="project" value="GO_Central"/>
</dbReference>
<organism evidence="4 5">
    <name type="scientific">Zostera marina</name>
    <name type="common">Eelgrass</name>
    <dbReference type="NCBI Taxonomy" id="29655"/>
    <lineage>
        <taxon>Eukaryota</taxon>
        <taxon>Viridiplantae</taxon>
        <taxon>Streptophyta</taxon>
        <taxon>Embryophyta</taxon>
        <taxon>Tracheophyta</taxon>
        <taxon>Spermatophyta</taxon>
        <taxon>Magnoliopsida</taxon>
        <taxon>Liliopsida</taxon>
        <taxon>Zosteraceae</taxon>
        <taxon>Zostera</taxon>
    </lineage>
</organism>
<dbReference type="Proteomes" id="UP000036987">
    <property type="component" value="Unassembled WGS sequence"/>
</dbReference>
<dbReference type="PANTHER" id="PTHR10933">
    <property type="entry name" value="IMMUNOGLOBULIN-BINDING PROTEIN 1"/>
    <property type="match status" value="1"/>
</dbReference>
<dbReference type="OMA" id="EYELCEA"/>
<dbReference type="STRING" id="29655.A0A0K9P851"/>
<sequence length="401" mass="45453">MEELTLPALFEQAAKIHSYASNGSADQEMVRKGVETLVRCDEMISRLGLFSTNETKEEISTSYLKYLLVPYFHGMLSEKIAGDDRLQVTKNSQDQLKEFITFCEGMELVPDEEIEGTMRNGGNSSAAITRAKKIARFRRQKASELKLQEIKERKERRQQSLRAAATSSPIDAGDEDTLDDDSEEEREAWFTTISLSLCKAFDLLEMLKKEEEMLLMVKERQQQDGDNEVTRQNLDERSMKVESWHQNAALKARFSTPVQPITCAAFAQDVIEGRANVSDAHDHSHHPPMFGPASLVGGRLTSERERMAAKVFQPSHRMPTMSIEEAGLAEMEIMNKWQEKNKELFEEATSSWHNDGPKIPTSNNKDEEEEDEAAEEKARAWDDWKDENPRGAGNSKLTPCG</sequence>
<comment type="caution">
    <text evidence="4">The sequence shown here is derived from an EMBL/GenBank/DDBJ whole genome shotgun (WGS) entry which is preliminary data.</text>
</comment>
<evidence type="ECO:0000313" key="4">
    <source>
        <dbReference type="EMBL" id="KMZ64360.1"/>
    </source>
</evidence>
<comment type="similarity">
    <text evidence="1">Belongs to the IGBP1/TAP42 family.</text>
</comment>
<reference evidence="5" key="1">
    <citation type="journal article" date="2016" name="Nature">
        <title>The genome of the seagrass Zostera marina reveals angiosperm adaptation to the sea.</title>
        <authorList>
            <person name="Olsen J.L."/>
            <person name="Rouze P."/>
            <person name="Verhelst B."/>
            <person name="Lin Y.-C."/>
            <person name="Bayer T."/>
            <person name="Collen J."/>
            <person name="Dattolo E."/>
            <person name="De Paoli E."/>
            <person name="Dittami S."/>
            <person name="Maumus F."/>
            <person name="Michel G."/>
            <person name="Kersting A."/>
            <person name="Lauritano C."/>
            <person name="Lohaus R."/>
            <person name="Toepel M."/>
            <person name="Tonon T."/>
            <person name="Vanneste K."/>
            <person name="Amirebrahimi M."/>
            <person name="Brakel J."/>
            <person name="Bostroem C."/>
            <person name="Chovatia M."/>
            <person name="Grimwood J."/>
            <person name="Jenkins J.W."/>
            <person name="Jueterbock A."/>
            <person name="Mraz A."/>
            <person name="Stam W.T."/>
            <person name="Tice H."/>
            <person name="Bornberg-Bauer E."/>
            <person name="Green P.J."/>
            <person name="Pearson G.A."/>
            <person name="Procaccini G."/>
            <person name="Duarte C.M."/>
            <person name="Schmutz J."/>
            <person name="Reusch T.B.H."/>
            <person name="Van de Peer Y."/>
        </authorList>
    </citation>
    <scope>NUCLEOTIDE SEQUENCE [LARGE SCALE GENOMIC DNA]</scope>
    <source>
        <strain evidence="5">cv. Finnish</strain>
    </source>
</reference>
<dbReference type="EMBL" id="LFYR01001161">
    <property type="protein sequence ID" value="KMZ64360.1"/>
    <property type="molecule type" value="Genomic_DNA"/>
</dbReference>
<dbReference type="InterPro" id="IPR038511">
    <property type="entry name" value="TAP42/TAP46-like_sf"/>
</dbReference>
<dbReference type="GO" id="GO:0005829">
    <property type="term" value="C:cytosol"/>
    <property type="evidence" value="ECO:0000318"/>
    <property type="project" value="GO_Central"/>
</dbReference>
<gene>
    <name evidence="4" type="ORF">ZOSMA_373G00080</name>
</gene>
<keyword evidence="5" id="KW-1185">Reference proteome</keyword>
<dbReference type="Gene3D" id="1.25.40.540">
    <property type="entry name" value="TAP42-like family"/>
    <property type="match status" value="1"/>
</dbReference>
<evidence type="ECO:0000313" key="5">
    <source>
        <dbReference type="Proteomes" id="UP000036987"/>
    </source>
</evidence>
<evidence type="ECO:0000256" key="2">
    <source>
        <dbReference type="ARBA" id="ARBA00074626"/>
    </source>
</evidence>
<dbReference type="FunFam" id="1.25.40.540:FF:000002">
    <property type="entry name" value="PP2A regulatory subunit TAP46"/>
    <property type="match status" value="1"/>
</dbReference>
<feature type="region of interest" description="Disordered" evidence="3">
    <location>
        <begin position="148"/>
        <end position="185"/>
    </location>
</feature>
<evidence type="ECO:0000256" key="1">
    <source>
        <dbReference type="ARBA" id="ARBA00034730"/>
    </source>
</evidence>
<protein>
    <recommendedName>
        <fullName evidence="2">PP2A regulatory subunit TAP46</fullName>
    </recommendedName>
</protein>
<accession>A0A0K9P851</accession>
<feature type="compositionally biased region" description="Basic and acidic residues" evidence="3">
    <location>
        <begin position="375"/>
        <end position="389"/>
    </location>
</feature>
<dbReference type="InterPro" id="IPR007304">
    <property type="entry name" value="TAP46-like"/>
</dbReference>
<feature type="compositionally biased region" description="Acidic residues" evidence="3">
    <location>
        <begin position="172"/>
        <end position="185"/>
    </location>
</feature>
<dbReference type="GO" id="GO:0051721">
    <property type="term" value="F:protein phosphatase 2A binding"/>
    <property type="evidence" value="ECO:0000318"/>
    <property type="project" value="GO_Central"/>
</dbReference>
<name>A0A0K9P851_ZOSMR</name>
<dbReference type="Pfam" id="PF04177">
    <property type="entry name" value="TAP42"/>
    <property type="match status" value="1"/>
</dbReference>
<feature type="compositionally biased region" description="Basic and acidic residues" evidence="3">
    <location>
        <begin position="148"/>
        <end position="158"/>
    </location>
</feature>
<evidence type="ECO:0000256" key="3">
    <source>
        <dbReference type="SAM" id="MobiDB-lite"/>
    </source>
</evidence>
<feature type="region of interest" description="Disordered" evidence="3">
    <location>
        <begin position="346"/>
        <end position="401"/>
    </location>
</feature>
<dbReference type="OrthoDB" id="10261753at2759"/>
<dbReference type="PANTHER" id="PTHR10933:SF9">
    <property type="entry name" value="IMMUNOGLOBULIN-BINDING PROTEIN 1"/>
    <property type="match status" value="1"/>
</dbReference>
<dbReference type="GO" id="GO:0031929">
    <property type="term" value="P:TOR signaling"/>
    <property type="evidence" value="ECO:0007669"/>
    <property type="project" value="UniProtKB-ARBA"/>
</dbReference>